<sequence>MLMSYTSGEFPLDSSVNMPPIYDSYAPPRTVDGQAVNLVLWDTSGKKEYTKFRVSSYPDTDVFLVAFSVVDRSSLASVAREWVPEIEEACGKSRFVLVGCKADLREDPGVLRELEARNESPVSYEEALQASQHVGATTYMECSALTQEGLTPLFDAALHAALQPPPQTPPDNPCSVL</sequence>
<dbReference type="SMART" id="SM00174">
    <property type="entry name" value="RHO"/>
    <property type="match status" value="1"/>
</dbReference>
<dbReference type="PROSITE" id="PS51419">
    <property type="entry name" value="RAB"/>
    <property type="match status" value="1"/>
</dbReference>
<evidence type="ECO:0000256" key="2">
    <source>
        <dbReference type="ARBA" id="ARBA00023134"/>
    </source>
</evidence>
<dbReference type="GO" id="GO:0005525">
    <property type="term" value="F:GTP binding"/>
    <property type="evidence" value="ECO:0007669"/>
    <property type="project" value="UniProtKB-KW"/>
</dbReference>
<dbReference type="SMART" id="SM00173">
    <property type="entry name" value="RAS"/>
    <property type="match status" value="1"/>
</dbReference>
<dbReference type="PANTHER" id="PTHR24072">
    <property type="entry name" value="RHO FAMILY GTPASE"/>
    <property type="match status" value="1"/>
</dbReference>
<dbReference type="EMBL" id="GIBP01008323">
    <property type="protein sequence ID" value="NDV37292.1"/>
    <property type="molecule type" value="Transcribed_RNA"/>
</dbReference>
<dbReference type="GO" id="GO:0003924">
    <property type="term" value="F:GTPase activity"/>
    <property type="evidence" value="ECO:0007669"/>
    <property type="project" value="InterPro"/>
</dbReference>
<dbReference type="Gene3D" id="3.40.50.300">
    <property type="entry name" value="P-loop containing nucleotide triphosphate hydrolases"/>
    <property type="match status" value="1"/>
</dbReference>
<name>A0A6B2LJL8_9EUKA</name>
<dbReference type="Pfam" id="PF00071">
    <property type="entry name" value="Ras"/>
    <property type="match status" value="1"/>
</dbReference>
<dbReference type="SUPFAM" id="SSF52540">
    <property type="entry name" value="P-loop containing nucleoside triphosphate hydrolases"/>
    <property type="match status" value="1"/>
</dbReference>
<dbReference type="CDD" id="cd00157">
    <property type="entry name" value="Rho"/>
    <property type="match status" value="1"/>
</dbReference>
<dbReference type="InterPro" id="IPR001806">
    <property type="entry name" value="Small_GTPase"/>
</dbReference>
<evidence type="ECO:0000256" key="1">
    <source>
        <dbReference type="ARBA" id="ARBA00022741"/>
    </source>
</evidence>
<keyword evidence="2" id="KW-0342">GTP-binding</keyword>
<dbReference type="GO" id="GO:0007264">
    <property type="term" value="P:small GTPase-mediated signal transduction"/>
    <property type="evidence" value="ECO:0007669"/>
    <property type="project" value="InterPro"/>
</dbReference>
<dbReference type="PROSITE" id="PS51420">
    <property type="entry name" value="RHO"/>
    <property type="match status" value="1"/>
</dbReference>
<proteinExistence type="predicted"/>
<keyword evidence="1" id="KW-0547">Nucleotide-binding</keyword>
<dbReference type="InterPro" id="IPR027417">
    <property type="entry name" value="P-loop_NTPase"/>
</dbReference>
<reference evidence="3" key="1">
    <citation type="journal article" date="2020" name="J. Eukaryot. Microbiol.">
        <title>De novo Sequencing, Assembly and Annotation of the Transcriptome for the Free-Living Testate Amoeba Arcella intermedia.</title>
        <authorList>
            <person name="Ribeiro G.M."/>
            <person name="Porfirio-Sousa A.L."/>
            <person name="Maurer-Alcala X.X."/>
            <person name="Katz L.A."/>
            <person name="Lahr D.J.G."/>
        </authorList>
    </citation>
    <scope>NUCLEOTIDE SEQUENCE</scope>
</reference>
<dbReference type="NCBIfam" id="TIGR00231">
    <property type="entry name" value="small_GTP"/>
    <property type="match status" value="1"/>
</dbReference>
<dbReference type="PRINTS" id="PR00449">
    <property type="entry name" value="RASTRNSFRMNG"/>
</dbReference>
<protein>
    <submittedName>
        <fullName evidence="3">Uncharacterized protein</fullName>
    </submittedName>
</protein>
<dbReference type="InterPro" id="IPR003578">
    <property type="entry name" value="Small_GTPase_Rho"/>
</dbReference>
<evidence type="ECO:0000313" key="3">
    <source>
        <dbReference type="EMBL" id="NDV37292.1"/>
    </source>
</evidence>
<dbReference type="InterPro" id="IPR005225">
    <property type="entry name" value="Small_GTP-bd"/>
</dbReference>
<organism evidence="3">
    <name type="scientific">Arcella intermedia</name>
    <dbReference type="NCBI Taxonomy" id="1963864"/>
    <lineage>
        <taxon>Eukaryota</taxon>
        <taxon>Amoebozoa</taxon>
        <taxon>Tubulinea</taxon>
        <taxon>Elardia</taxon>
        <taxon>Arcellinida</taxon>
        <taxon>Sphaerothecina</taxon>
        <taxon>Arcellidae</taxon>
        <taxon>Arcella</taxon>
    </lineage>
</organism>
<dbReference type="SMART" id="SM00175">
    <property type="entry name" value="RAB"/>
    <property type="match status" value="1"/>
</dbReference>
<dbReference type="PROSITE" id="PS51421">
    <property type="entry name" value="RAS"/>
    <property type="match status" value="1"/>
</dbReference>
<dbReference type="AlphaFoldDB" id="A0A6B2LJL8"/>
<accession>A0A6B2LJL8</accession>